<name>A0AAV7HXL4_COTGL</name>
<keyword evidence="3" id="KW-1185">Reference proteome</keyword>
<sequence length="1330" mass="150184">MNENQPHASNITANTISNTVNETGFNFEKYDPYVDVLRTLFVPSIDKRICELLELFHTDKTTIDTPSYWERCLNIVSTIKYEVGVVQSYLKQASSYLVNSRVVNFLTNTLVLSNRLDKVCRDLDSLGEKNLLRYANAWNFVNEKSYWRVARQSVSITPEGKHRASLVEAEIGSTSSAYPTSNSNSGSSPRRFRKFSKHSSKSRKSNSENNSGSCSSFAVQSAEFSSNNNNNNNDGEKKLKVLIGDPHSSKYSEVRKSPVPCKCENLIKHFIKTDLIDSPASVKAKNKLEKALRDTCCSLNEILEPMDGNNVQKCQLLCKFKENYVKIQLKKQENYGNKSCLFTERIDVSKKDFAALKNPSFELEDISEEISKNSKAKSDENYLMENDSKNFESNLANNNNGLSKKNDSTIQKRSLVVTKDSFDLNESDLRDSKVNASSSRIYNTGIPKKRNKCLDPKHCGKSQGELCRCPGLCFCELDSFDDDYTTAKTSVRSWRSSVKCNSEHSCDCSSGSSIGSVVGKNKNCCSGGNCDDDKNGCGSKSSSIDIYISVNENDSSRQILDSKSISVQTIEEKLELRPAESEKKSEDSASIFPVNSSVFEALKTIDEVACGCDEKIEACDEKPLIDFEDSFEENESGNNSCDYEGNSLKDLPKNESINCISEGFVKNMVDKFEVNNLDSKEMILIEKNEAVCSVALQDVKIERIESNFGDAKHENDCGCSVGSDSLKEIKAERKESSSKNQNLKENDDCNCTSCSGSSQEIKPEIQEPIFTNQKHEDNCNCSSCSISSQEIKPERPKSSFEDKKHGNDCNCSSCSISSQEMKPERPKSSFEDKKHGNDCNCSSCSISSQEMKPESPKSNSEDKKHGNDCCCSVCSVSVQEVKLEVRKLFEEERIEENELKKEKNCSIGSFQEEIHELAKRKSGISEEVVEEIKAPVKLQTDEKDEVIEGCGCTIDSEDIFTSAQSVLQKSAVEIELSKDRSSLSPIVEMEFREVDILELKPRTLSLDSGKVKTGVEEKSIAEESEKRKSSLQKKSEVPKIVTSESSASEIPRSITTDVSKISRTFSRAEANCRRPNYYSHICVHKFYRCACLEAYRFSKFKASKKNQNYRSINADKLQRPTYKLPMYVREIILSACRDVRLVFSKEGCQKMGQAFREIIRRILKKRNKATSTEDLPLYNYHHHPRKNRRAVSKFSLNSRELSYENLYPAHKRAQNLYRKNNEKVPREFLRSTKQNKEVINQTKQLHRPKNSQKLNSCFTGSNCNCNCECYNYKLKKYFSNNFFSTFSVDNLGENGSGDSNSRCDLNYSKKMRKIAAMRLIDYLETLPSDK</sequence>
<feature type="compositionally biased region" description="Basic and acidic residues" evidence="1">
    <location>
        <begin position="821"/>
        <end position="837"/>
    </location>
</feature>
<protein>
    <submittedName>
        <fullName evidence="2">Uncharacterized protein</fullName>
    </submittedName>
</protein>
<dbReference type="Proteomes" id="UP000826195">
    <property type="component" value="Unassembled WGS sequence"/>
</dbReference>
<comment type="caution">
    <text evidence="2">The sequence shown here is derived from an EMBL/GenBank/DDBJ whole genome shotgun (WGS) entry which is preliminary data.</text>
</comment>
<feature type="compositionally biased region" description="Basic residues" evidence="1">
    <location>
        <begin position="190"/>
        <end position="204"/>
    </location>
</feature>
<evidence type="ECO:0000256" key="1">
    <source>
        <dbReference type="SAM" id="MobiDB-lite"/>
    </source>
</evidence>
<feature type="compositionally biased region" description="Low complexity" evidence="1">
    <location>
        <begin position="839"/>
        <end position="848"/>
    </location>
</feature>
<evidence type="ECO:0000313" key="2">
    <source>
        <dbReference type="EMBL" id="KAH0539347.1"/>
    </source>
</evidence>
<feature type="region of interest" description="Disordered" evidence="1">
    <location>
        <begin position="174"/>
        <end position="214"/>
    </location>
</feature>
<accession>A0AAV7HXL4</accession>
<feature type="compositionally biased region" description="Polar residues" evidence="1">
    <location>
        <begin position="174"/>
        <end position="184"/>
    </location>
</feature>
<gene>
    <name evidence="2" type="ORF">KQX54_004207</name>
</gene>
<evidence type="ECO:0000313" key="3">
    <source>
        <dbReference type="Proteomes" id="UP000826195"/>
    </source>
</evidence>
<dbReference type="EMBL" id="JAHXZJ010002609">
    <property type="protein sequence ID" value="KAH0539347.1"/>
    <property type="molecule type" value="Genomic_DNA"/>
</dbReference>
<feature type="region of interest" description="Disordered" evidence="1">
    <location>
        <begin position="1015"/>
        <end position="1035"/>
    </location>
</feature>
<feature type="compositionally biased region" description="Basic and acidic residues" evidence="1">
    <location>
        <begin position="851"/>
        <end position="866"/>
    </location>
</feature>
<reference evidence="2 3" key="1">
    <citation type="journal article" date="2021" name="J. Hered.">
        <title>A chromosome-level genome assembly of the parasitoid wasp, Cotesia glomerata (Hymenoptera: Braconidae).</title>
        <authorList>
            <person name="Pinto B.J."/>
            <person name="Weis J.J."/>
            <person name="Gamble T."/>
            <person name="Ode P.J."/>
            <person name="Paul R."/>
            <person name="Zaspel J.M."/>
        </authorList>
    </citation>
    <scope>NUCLEOTIDE SEQUENCE [LARGE SCALE GENOMIC DNA]</scope>
    <source>
        <strain evidence="2">CgM1</strain>
    </source>
</reference>
<organism evidence="2 3">
    <name type="scientific">Cotesia glomerata</name>
    <name type="common">Lepidopteran parasitic wasp</name>
    <name type="synonym">Apanteles glomeratus</name>
    <dbReference type="NCBI Taxonomy" id="32391"/>
    <lineage>
        <taxon>Eukaryota</taxon>
        <taxon>Metazoa</taxon>
        <taxon>Ecdysozoa</taxon>
        <taxon>Arthropoda</taxon>
        <taxon>Hexapoda</taxon>
        <taxon>Insecta</taxon>
        <taxon>Pterygota</taxon>
        <taxon>Neoptera</taxon>
        <taxon>Endopterygota</taxon>
        <taxon>Hymenoptera</taxon>
        <taxon>Apocrita</taxon>
        <taxon>Ichneumonoidea</taxon>
        <taxon>Braconidae</taxon>
        <taxon>Microgastrinae</taxon>
        <taxon>Cotesia</taxon>
    </lineage>
</organism>
<feature type="region of interest" description="Disordered" evidence="1">
    <location>
        <begin position="816"/>
        <end position="866"/>
    </location>
</feature>
<proteinExistence type="predicted"/>